<dbReference type="Proteomes" id="UP001189122">
    <property type="component" value="Unassembled WGS sequence"/>
</dbReference>
<feature type="compositionally biased region" description="Gly residues" evidence="1">
    <location>
        <begin position="1"/>
        <end position="10"/>
    </location>
</feature>
<dbReference type="EMBL" id="CACRZD030000354">
    <property type="protein sequence ID" value="CAA6675548.1"/>
    <property type="molecule type" value="Genomic_DNA"/>
</dbReference>
<reference evidence="3" key="1">
    <citation type="journal article" date="2020" name="Sci. Rep.">
        <title>Chromosome-scale genome assembly for the duckweed Spirodela intermedia, integrating cytogenetic maps, PacBio and Oxford Nanopore libraries.</title>
        <authorList>
            <person name="Hoang P.T.N."/>
            <person name="Fiebig A."/>
            <person name="Novak P."/>
            <person name="Macas J."/>
            <person name="Cao H.X."/>
            <person name="Stepanenko A."/>
            <person name="Chen G."/>
            <person name="Borisjuk N."/>
            <person name="Scholz U."/>
            <person name="Schubert I."/>
        </authorList>
    </citation>
    <scope>NUCLEOTIDE SEQUENCE [LARGE SCALE GENOMIC DNA]</scope>
</reference>
<comment type="caution">
    <text evidence="2">The sequence shown here is derived from an EMBL/GenBank/DDBJ whole genome shotgun (WGS) entry which is preliminary data.</text>
</comment>
<feature type="region of interest" description="Disordered" evidence="1">
    <location>
        <begin position="1"/>
        <end position="39"/>
    </location>
</feature>
<proteinExistence type="predicted"/>
<sequence length="39" mass="4156">MGSSGGFEGRGGCRRPAALVRHGGRKGRRRRRRGGCSEA</sequence>
<gene>
    <name evidence="2" type="ORF">SI7747_UN021890</name>
</gene>
<name>A0ABN7ECB9_SPIIN</name>
<organism evidence="2 3">
    <name type="scientific">Spirodela intermedia</name>
    <name type="common">Intermediate duckweed</name>
    <dbReference type="NCBI Taxonomy" id="51605"/>
    <lineage>
        <taxon>Eukaryota</taxon>
        <taxon>Viridiplantae</taxon>
        <taxon>Streptophyta</taxon>
        <taxon>Embryophyta</taxon>
        <taxon>Tracheophyta</taxon>
        <taxon>Spermatophyta</taxon>
        <taxon>Magnoliopsida</taxon>
        <taxon>Liliopsida</taxon>
        <taxon>Araceae</taxon>
        <taxon>Lemnoideae</taxon>
        <taxon>Spirodela</taxon>
    </lineage>
</organism>
<evidence type="ECO:0000313" key="2">
    <source>
        <dbReference type="EMBL" id="CAA6675548.1"/>
    </source>
</evidence>
<evidence type="ECO:0000256" key="1">
    <source>
        <dbReference type="SAM" id="MobiDB-lite"/>
    </source>
</evidence>
<feature type="compositionally biased region" description="Basic residues" evidence="1">
    <location>
        <begin position="22"/>
        <end position="39"/>
    </location>
</feature>
<accession>A0ABN7ECB9</accession>
<keyword evidence="3" id="KW-1185">Reference proteome</keyword>
<evidence type="ECO:0000313" key="3">
    <source>
        <dbReference type="Proteomes" id="UP001189122"/>
    </source>
</evidence>
<protein>
    <submittedName>
        <fullName evidence="2">Uncharacterized protein</fullName>
    </submittedName>
</protein>